<accession>Q0U406</accession>
<dbReference type="RefSeq" id="XP_001803717.1">
    <property type="nucleotide sequence ID" value="XM_001803665.1"/>
</dbReference>
<dbReference type="GeneID" id="5980637"/>
<evidence type="ECO:0000313" key="1">
    <source>
        <dbReference type="EMBL" id="EAT78955.1"/>
    </source>
</evidence>
<dbReference type="AlphaFoldDB" id="Q0U406"/>
<dbReference type="VEuPathDB" id="FungiDB:JI435_446130"/>
<gene>
    <name evidence="1" type="ORF">SNOG_13508</name>
</gene>
<dbReference type="Proteomes" id="UP000001055">
    <property type="component" value="Unassembled WGS sequence"/>
</dbReference>
<reference evidence="2" key="1">
    <citation type="journal article" date="2007" name="Plant Cell">
        <title>Dothideomycete-plant interactions illuminated by genome sequencing and EST analysis of the wheat pathogen Stagonospora nodorum.</title>
        <authorList>
            <person name="Hane J.K."/>
            <person name="Lowe R.G."/>
            <person name="Solomon P.S."/>
            <person name="Tan K.C."/>
            <person name="Schoch C.L."/>
            <person name="Spatafora J.W."/>
            <person name="Crous P.W."/>
            <person name="Kodira C."/>
            <person name="Birren B.W."/>
            <person name="Galagan J.E."/>
            <person name="Torriani S.F."/>
            <person name="McDonald B.A."/>
            <person name="Oliver R.P."/>
        </authorList>
    </citation>
    <scope>NUCLEOTIDE SEQUENCE [LARGE SCALE GENOMIC DNA]</scope>
    <source>
        <strain evidence="2">SN15 / ATCC MYA-4574 / FGSC 10173</strain>
    </source>
</reference>
<name>Q0U406_PHANO</name>
<organism evidence="1 2">
    <name type="scientific">Phaeosphaeria nodorum (strain SN15 / ATCC MYA-4574 / FGSC 10173)</name>
    <name type="common">Glume blotch fungus</name>
    <name type="synonym">Parastagonospora nodorum</name>
    <dbReference type="NCBI Taxonomy" id="321614"/>
    <lineage>
        <taxon>Eukaryota</taxon>
        <taxon>Fungi</taxon>
        <taxon>Dikarya</taxon>
        <taxon>Ascomycota</taxon>
        <taxon>Pezizomycotina</taxon>
        <taxon>Dothideomycetes</taxon>
        <taxon>Pleosporomycetidae</taxon>
        <taxon>Pleosporales</taxon>
        <taxon>Pleosporineae</taxon>
        <taxon>Phaeosphaeriaceae</taxon>
        <taxon>Parastagonospora</taxon>
    </lineage>
</organism>
<proteinExistence type="predicted"/>
<sequence length="79" mass="8088">MSMHYQALDEEASNVEVGVGAVSPDCQVSSSLAVQPGAFAEVYQLISANALPGISGSAHAPEVSKSTCPVALPSCILIW</sequence>
<dbReference type="EMBL" id="CH445351">
    <property type="protein sequence ID" value="EAT78955.1"/>
    <property type="molecule type" value="Genomic_DNA"/>
</dbReference>
<dbReference type="InParanoid" id="Q0U406"/>
<protein>
    <submittedName>
        <fullName evidence="1">Uncharacterized protein</fullName>
    </submittedName>
</protein>
<evidence type="ECO:0000313" key="2">
    <source>
        <dbReference type="Proteomes" id="UP000001055"/>
    </source>
</evidence>
<dbReference type="KEGG" id="pno:SNOG_13508"/>